<dbReference type="UniPathway" id="UPA00251">
    <property type="reaction ID" value="UER00320"/>
</dbReference>
<evidence type="ECO:0000256" key="2">
    <source>
        <dbReference type="ARBA" id="ARBA00008133"/>
    </source>
</evidence>
<feature type="domain" description="Tetrapyrrole biosynthesis uroporphyrinogen III synthase" evidence="12">
    <location>
        <begin position="33"/>
        <end position="260"/>
    </location>
</feature>
<dbReference type="PANTHER" id="PTHR12390">
    <property type="entry name" value="UROPORPHYRINOGEN III SYNTHASE"/>
    <property type="match status" value="1"/>
</dbReference>
<dbReference type="EC" id="4.2.1.75" evidence="3"/>
<keyword evidence="5" id="KW-0456">Lyase</keyword>
<dbReference type="GO" id="GO:0006782">
    <property type="term" value="P:protoporphyrinogen IX biosynthetic process"/>
    <property type="evidence" value="ECO:0007669"/>
    <property type="project" value="UniProtKB-UniPathway"/>
</dbReference>
<comment type="catalytic activity">
    <reaction evidence="10">
        <text>hydroxymethylbilane = uroporphyrinogen III + H2O</text>
        <dbReference type="Rhea" id="RHEA:18965"/>
        <dbReference type="ChEBI" id="CHEBI:15377"/>
        <dbReference type="ChEBI" id="CHEBI:57308"/>
        <dbReference type="ChEBI" id="CHEBI:57845"/>
        <dbReference type="EC" id="4.2.1.75"/>
    </reaction>
</comment>
<dbReference type="SUPFAM" id="SSF69618">
    <property type="entry name" value="HemD-like"/>
    <property type="match status" value="1"/>
</dbReference>
<dbReference type="Gene3D" id="3.40.50.10090">
    <property type="match status" value="2"/>
</dbReference>
<name>A0A1B6D6U8_9HEMI</name>
<evidence type="ECO:0000256" key="6">
    <source>
        <dbReference type="ARBA" id="ARBA00023244"/>
    </source>
</evidence>
<dbReference type="InterPro" id="IPR036108">
    <property type="entry name" value="4pyrrol_syn_uPrphyn_synt_sf"/>
</dbReference>
<dbReference type="GO" id="GO:0004852">
    <property type="term" value="F:uroporphyrinogen-III synthase activity"/>
    <property type="evidence" value="ECO:0007669"/>
    <property type="project" value="UniProtKB-EC"/>
</dbReference>
<dbReference type="GO" id="GO:0006785">
    <property type="term" value="P:heme B biosynthetic process"/>
    <property type="evidence" value="ECO:0007669"/>
    <property type="project" value="UniProtKB-ARBA"/>
</dbReference>
<accession>A0A1B6D6U8</accession>
<dbReference type="AlphaFoldDB" id="A0A1B6D6U8"/>
<protein>
    <recommendedName>
        <fullName evidence="9">Uroporphyrinogen-III synthase</fullName>
        <ecNumber evidence="3">4.2.1.75</ecNumber>
    </recommendedName>
    <alternativeName>
        <fullName evidence="8">Hydroxymethylbilane hydrolyase [cyclizing]</fullName>
    </alternativeName>
    <alternativeName>
        <fullName evidence="7">Uroporphyrinogen-III cosynthase</fullName>
    </alternativeName>
</protein>
<evidence type="ECO:0000256" key="10">
    <source>
        <dbReference type="ARBA" id="ARBA00048617"/>
    </source>
</evidence>
<gene>
    <name evidence="13" type="ORF">g.11804</name>
</gene>
<evidence type="ECO:0000256" key="3">
    <source>
        <dbReference type="ARBA" id="ARBA00013109"/>
    </source>
</evidence>
<evidence type="ECO:0000256" key="4">
    <source>
        <dbReference type="ARBA" id="ARBA00023133"/>
    </source>
</evidence>
<dbReference type="InterPro" id="IPR003754">
    <property type="entry name" value="4pyrrol_synth_uPrphyn_synth"/>
</dbReference>
<comment type="function">
    <text evidence="11">Catalyzes cyclization of the linear tetrapyrrole, hydroxymethylbilane, to the macrocyclic uroporphyrinogen III, the branch point for the various sub-pathways leading to the wide diversity of porphyrins. Porphyrins act as cofactors for a multitude of enzymes that perform a variety of processes within the cell such as methionine synthesis (vitamin B12) or oxygen transport (heme).</text>
</comment>
<comment type="similarity">
    <text evidence="2">Belongs to the uroporphyrinogen-III synthase family.</text>
</comment>
<evidence type="ECO:0000256" key="9">
    <source>
        <dbReference type="ARBA" id="ARBA00040167"/>
    </source>
</evidence>
<organism evidence="13">
    <name type="scientific">Clastoptera arizonana</name>
    <name type="common">Arizona spittle bug</name>
    <dbReference type="NCBI Taxonomy" id="38151"/>
    <lineage>
        <taxon>Eukaryota</taxon>
        <taxon>Metazoa</taxon>
        <taxon>Ecdysozoa</taxon>
        <taxon>Arthropoda</taxon>
        <taxon>Hexapoda</taxon>
        <taxon>Insecta</taxon>
        <taxon>Pterygota</taxon>
        <taxon>Neoptera</taxon>
        <taxon>Paraneoptera</taxon>
        <taxon>Hemiptera</taxon>
        <taxon>Auchenorrhyncha</taxon>
        <taxon>Cercopoidea</taxon>
        <taxon>Clastopteridae</taxon>
        <taxon>Clastoptera</taxon>
    </lineage>
</organism>
<dbReference type="EMBL" id="GEDC01015908">
    <property type="protein sequence ID" value="JAS21390.1"/>
    <property type="molecule type" value="Transcribed_RNA"/>
</dbReference>
<comment type="pathway">
    <text evidence="1">Porphyrin-containing compound metabolism; protoporphyrin-IX biosynthesis; coproporphyrinogen-III from 5-aminolevulinate: step 3/4.</text>
</comment>
<keyword evidence="6" id="KW-0627">Porphyrin biosynthesis</keyword>
<dbReference type="GO" id="GO:0006780">
    <property type="term" value="P:uroporphyrinogen III biosynthetic process"/>
    <property type="evidence" value="ECO:0007669"/>
    <property type="project" value="InterPro"/>
</dbReference>
<evidence type="ECO:0000256" key="1">
    <source>
        <dbReference type="ARBA" id="ARBA00004772"/>
    </source>
</evidence>
<sequence length="275" mass="30665">MASSTLDDCDKKESILLFKSEHTTIPVANSPDQYSELFKKLRICHNIIPVLTFEFKKLDVLKSKLDHPENYAGIIFTSPRTCHAVQLACNGQKPVEWKEKPCFALGERTALTASTFLDLECEGSSSGCGYRLAQYIKDNSKKLDMKKPFLFPHSNLKTDSVMDNLKPLNIKADCVEVYVTLPHPTLEQQLINVLKKKKITVAIFFSPSGVQIGLPHLMHNVDYGKEIKLVAIGGTTEKCLKDLGFSVSGTAPEPTPEGLAEILMKILPKFLKKKK</sequence>
<evidence type="ECO:0000256" key="8">
    <source>
        <dbReference type="ARBA" id="ARBA00032649"/>
    </source>
</evidence>
<evidence type="ECO:0000313" key="13">
    <source>
        <dbReference type="EMBL" id="JAS21390.1"/>
    </source>
</evidence>
<reference evidence="13" key="1">
    <citation type="submission" date="2015-12" db="EMBL/GenBank/DDBJ databases">
        <title>De novo transcriptome assembly of four potential Pierce s Disease insect vectors from Arizona vineyards.</title>
        <authorList>
            <person name="Tassone E.E."/>
        </authorList>
    </citation>
    <scope>NUCLEOTIDE SEQUENCE</scope>
</reference>
<proteinExistence type="inferred from homology"/>
<dbReference type="InterPro" id="IPR039793">
    <property type="entry name" value="UROS/Hem4"/>
</dbReference>
<dbReference type="CDD" id="cd06578">
    <property type="entry name" value="HemD"/>
    <property type="match status" value="1"/>
</dbReference>
<dbReference type="Pfam" id="PF02602">
    <property type="entry name" value="HEM4"/>
    <property type="match status" value="1"/>
</dbReference>
<keyword evidence="4" id="KW-0350">Heme biosynthesis</keyword>
<evidence type="ECO:0000256" key="5">
    <source>
        <dbReference type="ARBA" id="ARBA00023239"/>
    </source>
</evidence>
<dbReference type="FunFam" id="3.40.50.10090:FF:000003">
    <property type="entry name" value="uroporphyrinogen-III synthase"/>
    <property type="match status" value="1"/>
</dbReference>
<evidence type="ECO:0000259" key="12">
    <source>
        <dbReference type="Pfam" id="PF02602"/>
    </source>
</evidence>
<evidence type="ECO:0000256" key="11">
    <source>
        <dbReference type="ARBA" id="ARBA00060039"/>
    </source>
</evidence>
<dbReference type="GO" id="GO:0005829">
    <property type="term" value="C:cytosol"/>
    <property type="evidence" value="ECO:0007669"/>
    <property type="project" value="TreeGrafter"/>
</dbReference>
<evidence type="ECO:0000256" key="7">
    <source>
        <dbReference type="ARBA" id="ARBA00031702"/>
    </source>
</evidence>
<dbReference type="PANTHER" id="PTHR12390:SF0">
    <property type="entry name" value="UROPORPHYRINOGEN-III SYNTHASE"/>
    <property type="match status" value="1"/>
</dbReference>